<evidence type="ECO:0000256" key="3">
    <source>
        <dbReference type="ARBA" id="ARBA00022679"/>
    </source>
</evidence>
<feature type="transmembrane region" description="Helical" evidence="7">
    <location>
        <begin position="56"/>
        <end position="76"/>
    </location>
</feature>
<feature type="transmembrane region" description="Helical" evidence="7">
    <location>
        <begin position="96"/>
        <end position="113"/>
    </location>
</feature>
<proteinExistence type="inferred from homology"/>
<evidence type="ECO:0000256" key="6">
    <source>
        <dbReference type="ARBA" id="ARBA00023136"/>
    </source>
</evidence>
<evidence type="ECO:0000313" key="9">
    <source>
        <dbReference type="EMBL" id="AQQ66634.1"/>
    </source>
</evidence>
<dbReference type="PROSITE" id="PS01311">
    <property type="entry name" value="LGT"/>
    <property type="match status" value="1"/>
</dbReference>
<evidence type="ECO:0000256" key="4">
    <source>
        <dbReference type="ARBA" id="ARBA00022692"/>
    </source>
</evidence>
<comment type="catalytic activity">
    <reaction evidence="7">
        <text>L-cysteinyl-[prolipoprotein] + a 1,2-diacyl-sn-glycero-3-phospho-(1'-sn-glycerol) = an S-1,2-diacyl-sn-glyceryl-L-cysteinyl-[prolipoprotein] + sn-glycerol 1-phosphate + H(+)</text>
        <dbReference type="Rhea" id="RHEA:56712"/>
        <dbReference type="Rhea" id="RHEA-COMP:14679"/>
        <dbReference type="Rhea" id="RHEA-COMP:14680"/>
        <dbReference type="ChEBI" id="CHEBI:15378"/>
        <dbReference type="ChEBI" id="CHEBI:29950"/>
        <dbReference type="ChEBI" id="CHEBI:57685"/>
        <dbReference type="ChEBI" id="CHEBI:64716"/>
        <dbReference type="ChEBI" id="CHEBI:140658"/>
        <dbReference type="EC" id="2.5.1.145"/>
    </reaction>
</comment>
<accession>A0A1Q2M1Q6</accession>
<feature type="compositionally biased region" description="Basic residues" evidence="8">
    <location>
        <begin position="284"/>
        <end position="294"/>
    </location>
</feature>
<dbReference type="RefSeq" id="WP_077400299.1">
    <property type="nucleotide sequence ID" value="NZ_CP019650.1"/>
</dbReference>
<dbReference type="EMBL" id="CP019650">
    <property type="protein sequence ID" value="AQQ66634.1"/>
    <property type="molecule type" value="Genomic_DNA"/>
</dbReference>
<feature type="transmembrane region" description="Helical" evidence="7">
    <location>
        <begin position="200"/>
        <end position="217"/>
    </location>
</feature>
<name>A0A1Q2M1Q6_9GAMM</name>
<feature type="transmembrane region" description="Helical" evidence="7">
    <location>
        <begin position="19"/>
        <end position="36"/>
    </location>
</feature>
<evidence type="ECO:0000256" key="2">
    <source>
        <dbReference type="ARBA" id="ARBA00022475"/>
    </source>
</evidence>
<keyword evidence="3 7" id="KW-0808">Transferase</keyword>
<dbReference type="EC" id="2.5.1.145" evidence="7"/>
<dbReference type="OrthoDB" id="871140at2"/>
<comment type="pathway">
    <text evidence="7">Protein modification; lipoprotein biosynthesis (diacylglyceryl transfer).</text>
</comment>
<evidence type="ECO:0000256" key="8">
    <source>
        <dbReference type="SAM" id="MobiDB-lite"/>
    </source>
</evidence>
<comment type="function">
    <text evidence="7">Catalyzes the transfer of the diacylglyceryl group from phosphatidylglycerol to the sulfhydryl group of the N-terminal cysteine of a prolipoprotein, the first step in the formation of mature lipoproteins.</text>
</comment>
<dbReference type="Proteomes" id="UP000188219">
    <property type="component" value="Chromosome"/>
</dbReference>
<keyword evidence="4 7" id="KW-0812">Transmembrane</keyword>
<dbReference type="InterPro" id="IPR001640">
    <property type="entry name" value="Lgt"/>
</dbReference>
<dbReference type="AlphaFoldDB" id="A0A1Q2M1Q6"/>
<feature type="region of interest" description="Disordered" evidence="8">
    <location>
        <begin position="263"/>
        <end position="294"/>
    </location>
</feature>
<comment type="subcellular location">
    <subcellularLocation>
        <location evidence="7">Cell membrane</location>
        <topology evidence="7">Multi-pass membrane protein</topology>
    </subcellularLocation>
</comment>
<reference evidence="9" key="1">
    <citation type="submission" date="2017-02" db="EMBL/GenBank/DDBJ databases">
        <title>Genome of Microbulbifer agarilyticus GP101.</title>
        <authorList>
            <person name="Jung J."/>
            <person name="Bae S.S."/>
            <person name="Baek K."/>
        </authorList>
    </citation>
    <scope>NUCLEOTIDE SEQUENCE [LARGE SCALE GENOMIC DNA]</scope>
    <source>
        <strain evidence="9">GP101</strain>
    </source>
</reference>
<keyword evidence="10" id="KW-1185">Reference proteome</keyword>
<keyword evidence="5 7" id="KW-1133">Transmembrane helix</keyword>
<evidence type="ECO:0000256" key="5">
    <source>
        <dbReference type="ARBA" id="ARBA00022989"/>
    </source>
</evidence>
<dbReference type="UniPathway" id="UPA00664"/>
<dbReference type="STRING" id="260552.Mag101_02460"/>
<feature type="transmembrane region" description="Helical" evidence="7">
    <location>
        <begin position="175"/>
        <end position="193"/>
    </location>
</feature>
<protein>
    <recommendedName>
        <fullName evidence="7">Phosphatidylglycerol--prolipoprotein diacylglyceryl transferase</fullName>
        <ecNumber evidence="7">2.5.1.145</ecNumber>
    </recommendedName>
</protein>
<organism evidence="9 10">
    <name type="scientific">Microbulbifer agarilyticus</name>
    <dbReference type="NCBI Taxonomy" id="260552"/>
    <lineage>
        <taxon>Bacteria</taxon>
        <taxon>Pseudomonadati</taxon>
        <taxon>Pseudomonadota</taxon>
        <taxon>Gammaproteobacteria</taxon>
        <taxon>Cellvibrionales</taxon>
        <taxon>Microbulbiferaceae</taxon>
        <taxon>Microbulbifer</taxon>
    </lineage>
</organism>
<dbReference type="PANTHER" id="PTHR30589">
    <property type="entry name" value="PROLIPOPROTEIN DIACYLGLYCERYL TRANSFERASE"/>
    <property type="match status" value="1"/>
</dbReference>
<evidence type="ECO:0000256" key="1">
    <source>
        <dbReference type="ARBA" id="ARBA00007150"/>
    </source>
</evidence>
<keyword evidence="2 7" id="KW-1003">Cell membrane</keyword>
<dbReference type="NCBIfam" id="TIGR00544">
    <property type="entry name" value="lgt"/>
    <property type="match status" value="1"/>
</dbReference>
<feature type="compositionally biased region" description="Basic and acidic residues" evidence="8">
    <location>
        <begin position="266"/>
        <end position="281"/>
    </location>
</feature>
<sequence>MLTYPEIDPVAVAIGPLQIHWYGLMYLAGFAAAWWLAMRRAQKPWSPVIKSEVEDLILFCAIGVVVGGRLGYMFFYNFSELLAHPLSLFKVWEGGMSFHGGLIGVMLAATIYARKIGTTFPALIDFVAPLVPIGLGLGRLGNFIGQELWGRETDGPWGMVFPRDPELLVRHPSQLYQAFLEGLVLFVVLWIYSSKPRPRLAVGGLFVLLYGVFRFLVEFVRQPDVGIEVMFGWMTRGQLLCLPMIAAGIIILVWSYRTQPLPEGRGQGEDGDSKSKGDSAKSKGGAKLKRSAAK</sequence>
<feature type="binding site" evidence="7">
    <location>
        <position position="139"/>
    </location>
    <ligand>
        <name>a 1,2-diacyl-sn-glycero-3-phospho-(1'-sn-glycerol)</name>
        <dbReference type="ChEBI" id="CHEBI:64716"/>
    </ligand>
</feature>
<dbReference type="PANTHER" id="PTHR30589:SF0">
    <property type="entry name" value="PHOSPHATIDYLGLYCEROL--PROLIPOPROTEIN DIACYLGLYCERYL TRANSFERASE"/>
    <property type="match status" value="1"/>
</dbReference>
<dbReference type="Pfam" id="PF01790">
    <property type="entry name" value="LGT"/>
    <property type="match status" value="1"/>
</dbReference>
<gene>
    <name evidence="7" type="primary">lgt</name>
    <name evidence="9" type="ORF">Mag101_02460</name>
</gene>
<dbReference type="GO" id="GO:0042158">
    <property type="term" value="P:lipoprotein biosynthetic process"/>
    <property type="evidence" value="ECO:0007669"/>
    <property type="project" value="UniProtKB-UniRule"/>
</dbReference>
<evidence type="ECO:0000313" key="10">
    <source>
        <dbReference type="Proteomes" id="UP000188219"/>
    </source>
</evidence>
<dbReference type="HAMAP" id="MF_01147">
    <property type="entry name" value="Lgt"/>
    <property type="match status" value="1"/>
</dbReference>
<dbReference type="eggNOG" id="COG0682">
    <property type="taxonomic scope" value="Bacteria"/>
</dbReference>
<evidence type="ECO:0000256" key="7">
    <source>
        <dbReference type="HAMAP-Rule" id="MF_01147"/>
    </source>
</evidence>
<feature type="transmembrane region" description="Helical" evidence="7">
    <location>
        <begin position="120"/>
        <end position="140"/>
    </location>
</feature>
<feature type="transmembrane region" description="Helical" evidence="7">
    <location>
        <begin position="237"/>
        <end position="256"/>
    </location>
</feature>
<comment type="similarity">
    <text evidence="1 7">Belongs to the Lgt family.</text>
</comment>
<dbReference type="GO" id="GO:0008961">
    <property type="term" value="F:phosphatidylglycerol-prolipoprotein diacylglyceryl transferase activity"/>
    <property type="evidence" value="ECO:0007669"/>
    <property type="project" value="UniProtKB-UniRule"/>
</dbReference>
<keyword evidence="6 7" id="KW-0472">Membrane</keyword>
<dbReference type="KEGG" id="maga:Mag101_02460"/>
<dbReference type="GO" id="GO:0005886">
    <property type="term" value="C:plasma membrane"/>
    <property type="evidence" value="ECO:0007669"/>
    <property type="project" value="UniProtKB-SubCell"/>
</dbReference>